<reference evidence="2" key="1">
    <citation type="thesis" date="2021" institute="BYU ScholarsArchive" country="Provo, UT, USA">
        <title>Applications of and Algorithms for Genome Assembly and Genomic Analyses with an Emphasis on Marine Teleosts.</title>
        <authorList>
            <person name="Pickett B.D."/>
        </authorList>
    </citation>
    <scope>NUCLEOTIDE SEQUENCE</scope>
    <source>
        <strain evidence="2">HI-2016</strain>
    </source>
</reference>
<keyword evidence="3" id="KW-1185">Reference proteome</keyword>
<dbReference type="EMBL" id="JAFBMS010000005">
    <property type="protein sequence ID" value="KAG9352673.1"/>
    <property type="molecule type" value="Genomic_DNA"/>
</dbReference>
<dbReference type="Proteomes" id="UP000824540">
    <property type="component" value="Unassembled WGS sequence"/>
</dbReference>
<protein>
    <submittedName>
        <fullName evidence="2">Uncharacterized protein</fullName>
    </submittedName>
</protein>
<gene>
    <name evidence="2" type="ORF">JZ751_021087</name>
</gene>
<comment type="caution">
    <text evidence="2">The sequence shown here is derived from an EMBL/GenBank/DDBJ whole genome shotgun (WGS) entry which is preliminary data.</text>
</comment>
<evidence type="ECO:0000256" key="1">
    <source>
        <dbReference type="SAM" id="MobiDB-lite"/>
    </source>
</evidence>
<sequence>MEAAGQGIERSPAGSGCSGELRGLPGSCSDMQSRERGLSTRLFCPLKPTTQCHLPASPAPSPVSSPLNPTPHPQLADYRGMGVIMRAMATCWDLRALSYSIKVDTAETTGLSSAPRGFLGEGETKLNQSLIGGFRRDGGADGTEAF</sequence>
<feature type="region of interest" description="Disordered" evidence="1">
    <location>
        <begin position="1"/>
        <end position="23"/>
    </location>
</feature>
<accession>A0A8T2PH63</accession>
<name>A0A8T2PH63_9TELE</name>
<evidence type="ECO:0000313" key="3">
    <source>
        <dbReference type="Proteomes" id="UP000824540"/>
    </source>
</evidence>
<evidence type="ECO:0000313" key="2">
    <source>
        <dbReference type="EMBL" id="KAG9352673.1"/>
    </source>
</evidence>
<organism evidence="2 3">
    <name type="scientific">Albula glossodonta</name>
    <name type="common">roundjaw bonefish</name>
    <dbReference type="NCBI Taxonomy" id="121402"/>
    <lineage>
        <taxon>Eukaryota</taxon>
        <taxon>Metazoa</taxon>
        <taxon>Chordata</taxon>
        <taxon>Craniata</taxon>
        <taxon>Vertebrata</taxon>
        <taxon>Euteleostomi</taxon>
        <taxon>Actinopterygii</taxon>
        <taxon>Neopterygii</taxon>
        <taxon>Teleostei</taxon>
        <taxon>Albuliformes</taxon>
        <taxon>Albulidae</taxon>
        <taxon>Albula</taxon>
    </lineage>
</organism>
<dbReference type="AlphaFoldDB" id="A0A8T2PH63"/>
<proteinExistence type="predicted"/>